<comment type="caution">
    <text evidence="1">The sequence shown here is derived from an EMBL/GenBank/DDBJ whole genome shotgun (WGS) entry which is preliminary data.</text>
</comment>
<dbReference type="Pfam" id="PF10155">
    <property type="entry name" value="CNOT11"/>
    <property type="match status" value="1"/>
</dbReference>
<dbReference type="InterPro" id="IPR019312">
    <property type="entry name" value="CNOT11"/>
</dbReference>
<proteinExistence type="predicted"/>
<evidence type="ECO:0000313" key="1">
    <source>
        <dbReference type="EMBL" id="KAF7314090.1"/>
    </source>
</evidence>
<gene>
    <name evidence="1" type="ORF">HMN09_00568100</name>
</gene>
<evidence type="ECO:0008006" key="3">
    <source>
        <dbReference type="Google" id="ProtNLM"/>
    </source>
</evidence>
<name>A0A8H6T8I0_MYCCL</name>
<evidence type="ECO:0000313" key="2">
    <source>
        <dbReference type="Proteomes" id="UP000613580"/>
    </source>
</evidence>
<dbReference type="OrthoDB" id="3226845at2759"/>
<dbReference type="EMBL" id="JACAZE010000006">
    <property type="protein sequence ID" value="KAF7314090.1"/>
    <property type="molecule type" value="Genomic_DNA"/>
</dbReference>
<dbReference type="AlphaFoldDB" id="A0A8H6T8I0"/>
<reference evidence="1" key="1">
    <citation type="submission" date="2020-05" db="EMBL/GenBank/DDBJ databases">
        <title>Mycena genomes resolve the evolution of fungal bioluminescence.</title>
        <authorList>
            <person name="Tsai I.J."/>
        </authorList>
    </citation>
    <scope>NUCLEOTIDE SEQUENCE</scope>
    <source>
        <strain evidence="1">110903Hualien_Pintung</strain>
    </source>
</reference>
<protein>
    <recommendedName>
        <fullName evidence="3">CCR4-NOT transcription complex subunit 11</fullName>
    </recommendedName>
</protein>
<accession>A0A8H6T8I0</accession>
<dbReference type="Proteomes" id="UP000613580">
    <property type="component" value="Unassembled WGS sequence"/>
</dbReference>
<organism evidence="1 2">
    <name type="scientific">Mycena chlorophos</name>
    <name type="common">Agaric fungus</name>
    <name type="synonym">Agaricus chlorophos</name>
    <dbReference type="NCBI Taxonomy" id="658473"/>
    <lineage>
        <taxon>Eukaryota</taxon>
        <taxon>Fungi</taxon>
        <taxon>Dikarya</taxon>
        <taxon>Basidiomycota</taxon>
        <taxon>Agaricomycotina</taxon>
        <taxon>Agaricomycetes</taxon>
        <taxon>Agaricomycetidae</taxon>
        <taxon>Agaricales</taxon>
        <taxon>Marasmiineae</taxon>
        <taxon>Mycenaceae</taxon>
        <taxon>Mycena</taxon>
    </lineage>
</organism>
<dbReference type="GO" id="GO:0030014">
    <property type="term" value="C:CCR4-NOT complex"/>
    <property type="evidence" value="ECO:0007669"/>
    <property type="project" value="InterPro"/>
</dbReference>
<sequence>MSSSVIDDTRGAVAHLIARASTYPCSAAPAAFSRLAQQSSSTFQLALDALLPILDTQKGEVSDRILVSFILFALYAPHPIAINPFKSALIATFVVERDKSVAQSGAGNVADNEPLVWVLWKILKGDGDDIGPYSPSALAHSLLPPDLRASNLILDESLYSSNDLDTIYDTPRNPTPAPLAVSPEKDAENAAIAQAMRLLLAARTRVLTLSEQRQLIPHLAALVATPLITQPDLASLSAHNPNLAAPLFASFLSGSAASPAGTHAALSALCDLPPTLPTFDLLGRLLRDETPLGGAGAPYYTVGALVRTEVLGRFVAQSIATLEAAERAEREGRVSVDRFAQGVQHLCRFYHSLCKLGLVDVTNDAETAAMTHFALVHARFEEANALYRTLVAGRGLDAGF</sequence>
<keyword evidence="2" id="KW-1185">Reference proteome</keyword>